<dbReference type="GO" id="GO:0010181">
    <property type="term" value="F:FMN binding"/>
    <property type="evidence" value="ECO:0007669"/>
    <property type="project" value="TreeGrafter"/>
</dbReference>
<dbReference type="PANTHER" id="PTHR30543:SF21">
    <property type="entry name" value="NAD(P)H-DEPENDENT FMN REDUCTASE LOT6"/>
    <property type="match status" value="1"/>
</dbReference>
<dbReference type="GO" id="GO:0005829">
    <property type="term" value="C:cytosol"/>
    <property type="evidence" value="ECO:0007669"/>
    <property type="project" value="TreeGrafter"/>
</dbReference>
<dbReference type="InterPro" id="IPR005025">
    <property type="entry name" value="FMN_Rdtase-like_dom"/>
</dbReference>
<feature type="domain" description="NADPH-dependent FMN reductase-like" evidence="1">
    <location>
        <begin position="6"/>
        <end position="155"/>
    </location>
</feature>
<protein>
    <submittedName>
        <fullName evidence="2">NAD(P)H-dependent FMN reductase</fullName>
    </submittedName>
</protein>
<reference evidence="2 3" key="1">
    <citation type="submission" date="2020-08" db="EMBL/GenBank/DDBJ databases">
        <title>Genomic Encyclopedia of Type Strains, Phase IV (KMG-IV): sequencing the most valuable type-strain genomes for metagenomic binning, comparative biology and taxonomic classification.</title>
        <authorList>
            <person name="Goeker M."/>
        </authorList>
    </citation>
    <scope>NUCLEOTIDE SEQUENCE [LARGE SCALE GENOMIC DNA]</scope>
    <source>
        <strain evidence="2 3">DSM 21793</strain>
    </source>
</reference>
<sequence>MTQPIRIVGLSGSLRSGSFNAHLLRAAARVAPAGMEIEVETIRGVPLYDGDVEAAEGLPARVTELKDKIAAADALFLVTPEYNNSIPGVFKNAIDWLTRPASDIPKVFGGKPVAFIGASPGGFGTILSQEAWLPVLRTLGTQPWFGGRLMVSRAHKVFDESGAILDPAIEEALKAYVAGFGGFVREVKAGRS</sequence>
<dbReference type="SUPFAM" id="SSF52218">
    <property type="entry name" value="Flavoproteins"/>
    <property type="match status" value="1"/>
</dbReference>
<proteinExistence type="predicted"/>
<comment type="caution">
    <text evidence="2">The sequence shown here is derived from an EMBL/GenBank/DDBJ whole genome shotgun (WGS) entry which is preliminary data.</text>
</comment>
<accession>A0A840A7A6</accession>
<evidence type="ECO:0000313" key="3">
    <source>
        <dbReference type="Proteomes" id="UP000530564"/>
    </source>
</evidence>
<name>A0A840A7A6_9CAUL</name>
<dbReference type="Gene3D" id="3.40.50.360">
    <property type="match status" value="1"/>
</dbReference>
<gene>
    <name evidence="2" type="ORF">GGQ61_004204</name>
</gene>
<dbReference type="EMBL" id="JACIDK010000011">
    <property type="protein sequence ID" value="MBB3893460.1"/>
    <property type="molecule type" value="Genomic_DNA"/>
</dbReference>
<evidence type="ECO:0000313" key="2">
    <source>
        <dbReference type="EMBL" id="MBB3893460.1"/>
    </source>
</evidence>
<dbReference type="Pfam" id="PF03358">
    <property type="entry name" value="FMN_red"/>
    <property type="match status" value="1"/>
</dbReference>
<dbReference type="AlphaFoldDB" id="A0A840A7A6"/>
<dbReference type="PANTHER" id="PTHR30543">
    <property type="entry name" value="CHROMATE REDUCTASE"/>
    <property type="match status" value="1"/>
</dbReference>
<dbReference type="InterPro" id="IPR029039">
    <property type="entry name" value="Flavoprotein-like_sf"/>
</dbReference>
<dbReference type="InterPro" id="IPR050712">
    <property type="entry name" value="NAD(P)H-dep_reductase"/>
</dbReference>
<dbReference type="Proteomes" id="UP000530564">
    <property type="component" value="Unassembled WGS sequence"/>
</dbReference>
<dbReference type="GO" id="GO:0016491">
    <property type="term" value="F:oxidoreductase activity"/>
    <property type="evidence" value="ECO:0007669"/>
    <property type="project" value="InterPro"/>
</dbReference>
<evidence type="ECO:0000259" key="1">
    <source>
        <dbReference type="Pfam" id="PF03358"/>
    </source>
</evidence>
<keyword evidence="3" id="KW-1185">Reference proteome</keyword>
<dbReference type="RefSeq" id="WP_183776963.1">
    <property type="nucleotide sequence ID" value="NZ_JACIDK010000011.1"/>
</dbReference>
<organism evidence="2 3">
    <name type="scientific">Phenylobacterium haematophilum</name>
    <dbReference type="NCBI Taxonomy" id="98513"/>
    <lineage>
        <taxon>Bacteria</taxon>
        <taxon>Pseudomonadati</taxon>
        <taxon>Pseudomonadota</taxon>
        <taxon>Alphaproteobacteria</taxon>
        <taxon>Caulobacterales</taxon>
        <taxon>Caulobacteraceae</taxon>
        <taxon>Phenylobacterium</taxon>
    </lineage>
</organism>